<feature type="repeat" description="RCC1" evidence="2">
    <location>
        <begin position="554"/>
        <end position="607"/>
    </location>
</feature>
<evidence type="ECO:0000256" key="1">
    <source>
        <dbReference type="ARBA" id="ARBA00022737"/>
    </source>
</evidence>
<feature type="domain" description="RCC1-like" evidence="3">
    <location>
        <begin position="167"/>
        <end position="603"/>
    </location>
</feature>
<organism evidence="4 5">
    <name type="scientific">Prymnesium parvum</name>
    <name type="common">Toxic golden alga</name>
    <dbReference type="NCBI Taxonomy" id="97485"/>
    <lineage>
        <taxon>Eukaryota</taxon>
        <taxon>Haptista</taxon>
        <taxon>Haptophyta</taxon>
        <taxon>Prymnesiophyceae</taxon>
        <taxon>Prymnesiales</taxon>
        <taxon>Prymnesiaceae</taxon>
        <taxon>Prymnesium</taxon>
    </lineage>
</organism>
<dbReference type="InterPro" id="IPR058923">
    <property type="entry name" value="RCC1-like_dom"/>
</dbReference>
<feature type="repeat" description="RCC1" evidence="2">
    <location>
        <begin position="448"/>
        <end position="501"/>
    </location>
</feature>
<dbReference type="InterPro" id="IPR000408">
    <property type="entry name" value="Reg_chr_condens"/>
</dbReference>
<evidence type="ECO:0000259" key="3">
    <source>
        <dbReference type="Pfam" id="PF25390"/>
    </source>
</evidence>
<dbReference type="InterPro" id="IPR051625">
    <property type="entry name" value="Signaling_Regulatory_Domain"/>
</dbReference>
<sequence length="610" mass="64379">MRLKLSLQLHSPFPPSHHKRLRHRASPCVSQSGWGDLLEGKYEMVLDESTGEMIMVEKGAKKYKLDGQGNIINPPPAAAPAPAAPSPFSAMFAPAPASGFVFGGGEAAAANGFVFGGTPAASGFIFGGAPATPPQQEKRAGAQLCRTAVKRQRTRELRLSGNESGAVFVVGNGDCGQLGLGAGDEDVRDSLVPLRLKVLDSVRVVSLACGGMHTAALTAEGQVWTWGCNDDEVLGRQEEESEPHPVRGALEGAVVTSVSAGDSHMAVLLSTGKVYSWGTYKDSNGYIGYSKALQKAREPTLVPNLPEVKAIACGADHTLAIARDGYSIYTWGCGEKGQLGRDLPWDASVSKEAKKEHLVPTEPLTIRLHDSSGLAVRERLQLALNENLLGAVRRKVEADAAVDLTEACELYLQHRQKLEQADAALEPRLKIRGVYGGAYHSFALTARGNVYAFGLNNMGQLGLGSLEPGHTATPTLVGALEDKRVCHLVGGEHHSLALTEAGEVYAFGRGDSGQLGFVAAAEVPTPRLVDSFDGVAVRQLASGSNQVVCVSRTGDMYAWGFGEMGQLCNGRCSIEPTPSLVEASELRGMAVLAAASGAQHSVLLATERAD</sequence>
<feature type="repeat" description="RCC1" evidence="2">
    <location>
        <begin position="502"/>
        <end position="553"/>
    </location>
</feature>
<keyword evidence="5" id="KW-1185">Reference proteome</keyword>
<dbReference type="InterPro" id="IPR009091">
    <property type="entry name" value="RCC1/BLIP-II"/>
</dbReference>
<dbReference type="Gene3D" id="2.130.10.30">
    <property type="entry name" value="Regulator of chromosome condensation 1/beta-lactamase-inhibitor protein II"/>
    <property type="match status" value="1"/>
</dbReference>
<keyword evidence="1" id="KW-0677">Repeat</keyword>
<evidence type="ECO:0000256" key="2">
    <source>
        <dbReference type="PROSITE-ProRule" id="PRU00235"/>
    </source>
</evidence>
<accession>A0AB34K190</accession>
<dbReference type="PROSITE" id="PS50012">
    <property type="entry name" value="RCC1_3"/>
    <property type="match status" value="6"/>
</dbReference>
<feature type="repeat" description="RCC1" evidence="2">
    <location>
        <begin position="165"/>
        <end position="220"/>
    </location>
</feature>
<reference evidence="4 5" key="1">
    <citation type="journal article" date="2024" name="Science">
        <title>Giant polyketide synthase enzymes in the biosynthesis of giant marine polyether toxins.</title>
        <authorList>
            <person name="Fallon T.R."/>
            <person name="Shende V.V."/>
            <person name="Wierzbicki I.H."/>
            <person name="Pendleton A.L."/>
            <person name="Watervoot N.F."/>
            <person name="Auber R.P."/>
            <person name="Gonzalez D.J."/>
            <person name="Wisecaver J.H."/>
            <person name="Moore B.S."/>
        </authorList>
    </citation>
    <scope>NUCLEOTIDE SEQUENCE [LARGE SCALE GENOMIC DNA]</scope>
    <source>
        <strain evidence="4 5">12B1</strain>
    </source>
</reference>
<proteinExistence type="predicted"/>
<dbReference type="Pfam" id="PF25390">
    <property type="entry name" value="WD40_RLD"/>
    <property type="match status" value="1"/>
</dbReference>
<protein>
    <recommendedName>
        <fullName evidence="3">RCC1-like domain-containing protein</fullName>
    </recommendedName>
</protein>
<dbReference type="Proteomes" id="UP001515480">
    <property type="component" value="Unassembled WGS sequence"/>
</dbReference>
<name>A0AB34K190_PRYPA</name>
<evidence type="ECO:0000313" key="4">
    <source>
        <dbReference type="EMBL" id="KAL1526898.1"/>
    </source>
</evidence>
<feature type="repeat" description="RCC1" evidence="2">
    <location>
        <begin position="272"/>
        <end position="324"/>
    </location>
</feature>
<evidence type="ECO:0000313" key="5">
    <source>
        <dbReference type="Proteomes" id="UP001515480"/>
    </source>
</evidence>
<dbReference type="AlphaFoldDB" id="A0AB34K190"/>
<feature type="repeat" description="RCC1" evidence="2">
    <location>
        <begin position="221"/>
        <end position="271"/>
    </location>
</feature>
<comment type="caution">
    <text evidence="4">The sequence shown here is derived from an EMBL/GenBank/DDBJ whole genome shotgun (WGS) entry which is preliminary data.</text>
</comment>
<dbReference type="SUPFAM" id="SSF50985">
    <property type="entry name" value="RCC1/BLIP-II"/>
    <property type="match status" value="1"/>
</dbReference>
<dbReference type="PROSITE" id="PS00626">
    <property type="entry name" value="RCC1_2"/>
    <property type="match status" value="2"/>
</dbReference>
<dbReference type="EMBL" id="JBGBPQ010000003">
    <property type="protein sequence ID" value="KAL1526898.1"/>
    <property type="molecule type" value="Genomic_DNA"/>
</dbReference>
<gene>
    <name evidence="4" type="ORF">AB1Y20_015589</name>
</gene>
<dbReference type="PRINTS" id="PR00633">
    <property type="entry name" value="RCCNDNSATION"/>
</dbReference>
<dbReference type="PANTHER" id="PTHR22872">
    <property type="entry name" value="BTK-BINDING PROTEIN-RELATED"/>
    <property type="match status" value="1"/>
</dbReference>